<sequence>MELGLFQKQTQKLVMTTELRQAITILQYSTLELSNFIKEQALENPLVELKDSTWEEKQTYEPSFTASEPSYDARPYEGDQTPSPFDFISHREDDLHTHLMQQVRFLKIKGQERKNLLYLVENVNDAGYLTVSFEEAAASLNVSLNDMERAHNRLMHFDPPGVGARTLKECLLFQLYHVAADNELAERIIIEDLTLLAEKKWKELSKKYDVTLQDIQAVADLVCSLDPKPGSSFGGDTPRYLVPDITVEKIEGEYVVSVNDYLLPKIQLNKQYQYMLTQTKKDEAASYMHDKYQKMMWLIKSIEQRRLTLLKITETIINKQKDFLEKGPLYLKPLTMKEIADEIDVHESTVSRATKHKVVQTPKGVYELKEFFTSKLSSETGDDASSSTVKLHIKELVNTENKQKPLSDQKIAQLLKEEKGLTVSRRTVAKYREEMNIPASSKRKRYR</sequence>
<dbReference type="PROSITE" id="PS00718">
    <property type="entry name" value="SIGMA54_2"/>
    <property type="match status" value="1"/>
</dbReference>
<dbReference type="EMBL" id="QOCW01000001">
    <property type="protein sequence ID" value="RBW71213.1"/>
    <property type="molecule type" value="Genomic_DNA"/>
</dbReference>
<dbReference type="NCBIfam" id="TIGR02395">
    <property type="entry name" value="rpoN_sigma"/>
    <property type="match status" value="1"/>
</dbReference>
<dbReference type="AlphaFoldDB" id="A0A366Y470"/>
<dbReference type="GO" id="GO:0000428">
    <property type="term" value="C:DNA-directed RNA polymerase complex"/>
    <property type="evidence" value="ECO:0007669"/>
    <property type="project" value="UniProtKB-KW"/>
</dbReference>
<dbReference type="InterPro" id="IPR007634">
    <property type="entry name" value="RNA_pol_sigma_54_DNA-bd"/>
</dbReference>
<evidence type="ECO:0000256" key="8">
    <source>
        <dbReference type="ARBA" id="ARBA00023163"/>
    </source>
</evidence>
<feature type="region of interest" description="Disordered" evidence="9">
    <location>
        <begin position="58"/>
        <end position="78"/>
    </location>
</feature>
<dbReference type="Pfam" id="PF04963">
    <property type="entry name" value="Sigma54_CBD"/>
    <property type="match status" value="1"/>
</dbReference>
<dbReference type="PANTHER" id="PTHR32248">
    <property type="entry name" value="RNA POLYMERASE SIGMA-54 FACTOR"/>
    <property type="match status" value="1"/>
</dbReference>
<dbReference type="Pfam" id="PF04552">
    <property type="entry name" value="Sigma54_DBD"/>
    <property type="match status" value="1"/>
</dbReference>
<dbReference type="InterPro" id="IPR007046">
    <property type="entry name" value="RNA_pol_sigma_54_core-bd"/>
</dbReference>
<comment type="similarity">
    <text evidence="1">Belongs to the sigma-54 factor family.</text>
</comment>
<organism evidence="12 13">
    <name type="scientific">Bacillus taeanensis</name>
    <dbReference type="NCBI Taxonomy" id="273032"/>
    <lineage>
        <taxon>Bacteria</taxon>
        <taxon>Bacillati</taxon>
        <taxon>Bacillota</taxon>
        <taxon>Bacilli</taxon>
        <taxon>Bacillales</taxon>
        <taxon>Bacillaceae</taxon>
        <taxon>Bacillus</taxon>
    </lineage>
</organism>
<keyword evidence="4" id="KW-0548">Nucleotidyltransferase</keyword>
<dbReference type="InterPro" id="IPR000394">
    <property type="entry name" value="RNA_pol_sigma_54"/>
</dbReference>
<keyword evidence="8" id="KW-0804">Transcription</keyword>
<keyword evidence="13" id="KW-1185">Reference proteome</keyword>
<dbReference type="GO" id="GO:0001216">
    <property type="term" value="F:DNA-binding transcription activator activity"/>
    <property type="evidence" value="ECO:0007669"/>
    <property type="project" value="InterPro"/>
</dbReference>
<dbReference type="Proteomes" id="UP000253314">
    <property type="component" value="Unassembled WGS sequence"/>
</dbReference>
<evidence type="ECO:0000313" key="12">
    <source>
        <dbReference type="EMBL" id="RBW71213.1"/>
    </source>
</evidence>
<keyword evidence="2" id="KW-0240">DNA-directed RNA polymerase</keyword>
<accession>A0A366Y470</accession>
<evidence type="ECO:0000256" key="2">
    <source>
        <dbReference type="ARBA" id="ARBA00022478"/>
    </source>
</evidence>
<dbReference type="GO" id="GO:0016987">
    <property type="term" value="F:sigma factor activity"/>
    <property type="evidence" value="ECO:0007669"/>
    <property type="project" value="UniProtKB-KW"/>
</dbReference>
<dbReference type="PANTHER" id="PTHR32248:SF4">
    <property type="entry name" value="RNA POLYMERASE SIGMA-54 FACTOR"/>
    <property type="match status" value="1"/>
</dbReference>
<dbReference type="Gene3D" id="1.10.10.60">
    <property type="entry name" value="Homeodomain-like"/>
    <property type="match status" value="1"/>
</dbReference>
<keyword evidence="3" id="KW-0808">Transferase</keyword>
<dbReference type="GO" id="GO:0006352">
    <property type="term" value="P:DNA-templated transcription initiation"/>
    <property type="evidence" value="ECO:0007669"/>
    <property type="project" value="InterPro"/>
</dbReference>
<evidence type="ECO:0000259" key="11">
    <source>
        <dbReference type="Pfam" id="PF04963"/>
    </source>
</evidence>
<keyword evidence="5" id="KW-0805">Transcription regulation</keyword>
<dbReference type="GO" id="GO:0016779">
    <property type="term" value="F:nucleotidyltransferase activity"/>
    <property type="evidence" value="ECO:0007669"/>
    <property type="project" value="UniProtKB-KW"/>
</dbReference>
<dbReference type="Pfam" id="PF00309">
    <property type="entry name" value="Sigma54_AID"/>
    <property type="match status" value="1"/>
</dbReference>
<dbReference type="PROSITE" id="PS00717">
    <property type="entry name" value="SIGMA54_1"/>
    <property type="match status" value="1"/>
</dbReference>
<dbReference type="PROSITE" id="PS50044">
    <property type="entry name" value="SIGMA54_3"/>
    <property type="match status" value="1"/>
</dbReference>
<dbReference type="OrthoDB" id="9814402at2"/>
<evidence type="ECO:0000256" key="9">
    <source>
        <dbReference type="SAM" id="MobiDB-lite"/>
    </source>
</evidence>
<protein>
    <submittedName>
        <fullName evidence="12">RNA polymerase sigma-54 factor</fullName>
    </submittedName>
</protein>
<evidence type="ECO:0000256" key="7">
    <source>
        <dbReference type="ARBA" id="ARBA00023125"/>
    </source>
</evidence>
<dbReference type="PIRSF" id="PIRSF000774">
    <property type="entry name" value="RpoN"/>
    <property type="match status" value="1"/>
</dbReference>
<proteinExistence type="inferred from homology"/>
<evidence type="ECO:0000256" key="5">
    <source>
        <dbReference type="ARBA" id="ARBA00023015"/>
    </source>
</evidence>
<evidence type="ECO:0000259" key="10">
    <source>
        <dbReference type="Pfam" id="PF04552"/>
    </source>
</evidence>
<dbReference type="Gene3D" id="1.10.10.1330">
    <property type="entry name" value="RNA polymerase sigma-54 factor, core-binding domain"/>
    <property type="match status" value="1"/>
</dbReference>
<keyword evidence="7" id="KW-0238">DNA-binding</keyword>
<dbReference type="PRINTS" id="PR00045">
    <property type="entry name" value="SIGMA54FCT"/>
</dbReference>
<evidence type="ECO:0000256" key="3">
    <source>
        <dbReference type="ARBA" id="ARBA00022679"/>
    </source>
</evidence>
<dbReference type="RefSeq" id="WP_113803918.1">
    <property type="nucleotide sequence ID" value="NZ_QOCW01000001.1"/>
</dbReference>
<feature type="domain" description="RNA polymerase sigma factor 54 DNA-binding" evidence="10">
    <location>
        <begin position="286"/>
        <end position="445"/>
    </location>
</feature>
<dbReference type="InterPro" id="IPR038709">
    <property type="entry name" value="RpoN_core-bd_sf"/>
</dbReference>
<evidence type="ECO:0000256" key="4">
    <source>
        <dbReference type="ARBA" id="ARBA00022695"/>
    </source>
</evidence>
<keyword evidence="6" id="KW-0731">Sigma factor</keyword>
<dbReference type="GO" id="GO:0003677">
    <property type="term" value="F:DNA binding"/>
    <property type="evidence" value="ECO:0007669"/>
    <property type="project" value="UniProtKB-KW"/>
</dbReference>
<gene>
    <name evidence="12" type="primary">rpoN</name>
    <name evidence="12" type="ORF">DS031_00205</name>
</gene>
<evidence type="ECO:0000313" key="13">
    <source>
        <dbReference type="Proteomes" id="UP000253314"/>
    </source>
</evidence>
<comment type="caution">
    <text evidence="12">The sequence shown here is derived from an EMBL/GenBank/DDBJ whole genome shotgun (WGS) entry which is preliminary data.</text>
</comment>
<feature type="domain" description="RNA polymerase sigma factor 54 core-binding" evidence="11">
    <location>
        <begin position="88"/>
        <end position="272"/>
    </location>
</feature>
<evidence type="ECO:0000256" key="1">
    <source>
        <dbReference type="ARBA" id="ARBA00008798"/>
    </source>
</evidence>
<reference evidence="12 13" key="1">
    <citation type="submission" date="2018-07" db="EMBL/GenBank/DDBJ databases">
        <title>Lottiidibacillus patelloidae gen. nov., sp. nov., isolated from the intestinal tract of a marine limpet and the reclassification of B. taeanensis BH030017T, B. algicola KMM 3737T and B. hwajinpoensis SW-72T as genus Lottiidibacillus.</title>
        <authorList>
            <person name="Liu R."/>
            <person name="Huang Z."/>
        </authorList>
    </citation>
    <scope>NUCLEOTIDE SEQUENCE [LARGE SCALE GENOMIC DNA]</scope>
    <source>
        <strain evidence="12 13">BH030017</strain>
    </source>
</reference>
<evidence type="ECO:0000256" key="6">
    <source>
        <dbReference type="ARBA" id="ARBA00023082"/>
    </source>
</evidence>
<name>A0A366Y470_9BACI</name>